<gene>
    <name evidence="3" type="ORF">JF625_25790</name>
</gene>
<evidence type="ECO:0000313" key="3">
    <source>
        <dbReference type="EMBL" id="MBW8728543.1"/>
    </source>
</evidence>
<dbReference type="PANTHER" id="PTHR42850">
    <property type="entry name" value="METALLOPHOSPHOESTERASE"/>
    <property type="match status" value="1"/>
</dbReference>
<dbReference type="PIRSF" id="PIRSF000883">
    <property type="entry name" value="Pesterase_MJ0912"/>
    <property type="match status" value="1"/>
</dbReference>
<dbReference type="InterPro" id="IPR050126">
    <property type="entry name" value="Ap4A_hydrolase"/>
</dbReference>
<feature type="domain" description="Calcineurin-like phosphoesterase" evidence="2">
    <location>
        <begin position="4"/>
        <end position="194"/>
    </location>
</feature>
<name>A0A952KFQ7_9PROT</name>
<dbReference type="GO" id="GO:0005737">
    <property type="term" value="C:cytoplasm"/>
    <property type="evidence" value="ECO:0007669"/>
    <property type="project" value="TreeGrafter"/>
</dbReference>
<dbReference type="InterPro" id="IPR024654">
    <property type="entry name" value="Calcineurin-like_PHP_lpxH"/>
</dbReference>
<dbReference type="SUPFAM" id="SSF56300">
    <property type="entry name" value="Metallo-dependent phosphatases"/>
    <property type="match status" value="1"/>
</dbReference>
<dbReference type="EMBL" id="JAEKLZ010000422">
    <property type="protein sequence ID" value="MBW8728543.1"/>
    <property type="molecule type" value="Genomic_DNA"/>
</dbReference>
<evidence type="ECO:0000313" key="4">
    <source>
        <dbReference type="Proteomes" id="UP000700706"/>
    </source>
</evidence>
<comment type="similarity">
    <text evidence="1">Belongs to the metallophosphoesterase superfamily. YfcE family.</text>
</comment>
<dbReference type="Gene3D" id="3.60.21.10">
    <property type="match status" value="1"/>
</dbReference>
<organism evidence="3 4">
    <name type="scientific">Inquilinus limosus</name>
    <dbReference type="NCBI Taxonomy" id="171674"/>
    <lineage>
        <taxon>Bacteria</taxon>
        <taxon>Pseudomonadati</taxon>
        <taxon>Pseudomonadota</taxon>
        <taxon>Alphaproteobacteria</taxon>
        <taxon>Rhodospirillales</taxon>
        <taxon>Rhodospirillaceae</taxon>
        <taxon>Inquilinus</taxon>
    </lineage>
</organism>
<proteinExistence type="inferred from homology"/>
<dbReference type="AlphaFoldDB" id="A0A952KFQ7"/>
<reference evidence="3" key="1">
    <citation type="submission" date="2020-06" db="EMBL/GenBank/DDBJ databases">
        <title>Stable isotope informed genome-resolved metagenomics uncovers potential trophic interactions in rhizosphere soil.</title>
        <authorList>
            <person name="Starr E.P."/>
            <person name="Shi S."/>
            <person name="Blazewicz S.J."/>
            <person name="Koch B.J."/>
            <person name="Probst A.J."/>
            <person name="Hungate B.A."/>
            <person name="Pett-Ridge J."/>
            <person name="Firestone M.K."/>
            <person name="Banfield J.F."/>
        </authorList>
    </citation>
    <scope>NUCLEOTIDE SEQUENCE</scope>
    <source>
        <strain evidence="3">YM_69_17</strain>
    </source>
</reference>
<dbReference type="InterPro" id="IPR011152">
    <property type="entry name" value="Pesterase_MJ0912"/>
</dbReference>
<sequence length="251" mass="27649">MPDRIAVLADIHGVLPAIEAVLAEPEVIAAERIVILGDAAAGPHPCEVLDRLLALGDRAAWIRGNADRELVEYRRDKPAPDPGSIGAWAARQLNDRHLDWLSRLPLSLVLPVEGLGRVHFCHATPRRDDEMVLVESGFDRWADVFDSLDADVETVVCGHTHMPFLRLVNGRVVVNPGSIGMPYGRPGAHWALLDRGVHLRRTEFDLDAACAETVGRSGYPDVAAWADCYIRARVGDREAVETFRPRTARLP</sequence>
<evidence type="ECO:0000259" key="2">
    <source>
        <dbReference type="Pfam" id="PF12850"/>
    </source>
</evidence>
<evidence type="ECO:0000256" key="1">
    <source>
        <dbReference type="ARBA" id="ARBA00008950"/>
    </source>
</evidence>
<protein>
    <submittedName>
        <fullName evidence="3">Metallophosphoesterase family protein</fullName>
    </submittedName>
</protein>
<dbReference type="GO" id="GO:0016791">
    <property type="term" value="F:phosphatase activity"/>
    <property type="evidence" value="ECO:0007669"/>
    <property type="project" value="TreeGrafter"/>
</dbReference>
<dbReference type="InterPro" id="IPR029052">
    <property type="entry name" value="Metallo-depent_PP-like"/>
</dbReference>
<comment type="caution">
    <text evidence="3">The sequence shown here is derived from an EMBL/GenBank/DDBJ whole genome shotgun (WGS) entry which is preliminary data.</text>
</comment>
<dbReference type="Pfam" id="PF12850">
    <property type="entry name" value="Metallophos_2"/>
    <property type="match status" value="1"/>
</dbReference>
<dbReference type="PANTHER" id="PTHR42850:SF2">
    <property type="entry name" value="BLL5683 PROTEIN"/>
    <property type="match status" value="1"/>
</dbReference>
<accession>A0A952KFQ7</accession>
<dbReference type="Proteomes" id="UP000700706">
    <property type="component" value="Unassembled WGS sequence"/>
</dbReference>